<evidence type="ECO:0000313" key="5">
    <source>
        <dbReference type="Proteomes" id="UP000265614"/>
    </source>
</evidence>
<dbReference type="Pfam" id="PF03703">
    <property type="entry name" value="bPH_2"/>
    <property type="match status" value="1"/>
</dbReference>
<feature type="transmembrane region" description="Helical" evidence="2">
    <location>
        <begin position="62"/>
        <end position="82"/>
    </location>
</feature>
<sequence length="223" mass="24701">MVLLDAESSRARRFLLPHERLVAEVRWHPVRLTVPLLVLLGVAALMGWLASAVDAGSPVLDVAGVVLLVTALWFAWQVLEWWQERLIITDRRIMLGTGVLTRKLAVMPLRKVTDMTYERPLIGRLFAEYGWGTFVMESAGQDQALHRITPLPYPDVLYARLSSEIFGDAGMYGSPPPAEDAGDGTPVDEDDDAPPGASELATEPGELTPADDRTMIVRRREDD</sequence>
<feature type="compositionally biased region" description="Acidic residues" evidence="1">
    <location>
        <begin position="180"/>
        <end position="193"/>
    </location>
</feature>
<dbReference type="RefSeq" id="WP_119949100.1">
    <property type="nucleotide sequence ID" value="NZ_QZEZ01000001.1"/>
</dbReference>
<dbReference type="Proteomes" id="UP000265614">
    <property type="component" value="Unassembled WGS sequence"/>
</dbReference>
<dbReference type="PANTHER" id="PTHR37938:SF1">
    <property type="entry name" value="BLL0215 PROTEIN"/>
    <property type="match status" value="1"/>
</dbReference>
<evidence type="ECO:0000313" key="4">
    <source>
        <dbReference type="EMBL" id="RJK98174.1"/>
    </source>
</evidence>
<evidence type="ECO:0000256" key="1">
    <source>
        <dbReference type="SAM" id="MobiDB-lite"/>
    </source>
</evidence>
<keyword evidence="5" id="KW-1185">Reference proteome</keyword>
<dbReference type="PANTHER" id="PTHR37938">
    <property type="entry name" value="BLL0215 PROTEIN"/>
    <property type="match status" value="1"/>
</dbReference>
<feature type="domain" description="YdbS-like PH" evidence="3">
    <location>
        <begin position="85"/>
        <end position="160"/>
    </location>
</feature>
<protein>
    <submittedName>
        <fullName evidence="4">PH domain-containing protein</fullName>
    </submittedName>
</protein>
<keyword evidence="2" id="KW-0472">Membrane</keyword>
<name>A0A3A3Z446_9ACTN</name>
<dbReference type="AlphaFoldDB" id="A0A3A3Z446"/>
<evidence type="ECO:0000259" key="3">
    <source>
        <dbReference type="Pfam" id="PF03703"/>
    </source>
</evidence>
<dbReference type="EMBL" id="QZEZ01000001">
    <property type="protein sequence ID" value="RJK98174.1"/>
    <property type="molecule type" value="Genomic_DNA"/>
</dbReference>
<evidence type="ECO:0000256" key="2">
    <source>
        <dbReference type="SAM" id="Phobius"/>
    </source>
</evidence>
<gene>
    <name evidence="4" type="ORF">D5H78_04505</name>
</gene>
<dbReference type="OrthoDB" id="3354538at2"/>
<keyword evidence="2" id="KW-1133">Transmembrane helix</keyword>
<proteinExistence type="predicted"/>
<dbReference type="InterPro" id="IPR005182">
    <property type="entry name" value="YdbS-like_PH"/>
</dbReference>
<feature type="transmembrane region" description="Helical" evidence="2">
    <location>
        <begin position="30"/>
        <end position="50"/>
    </location>
</feature>
<reference evidence="4 5" key="1">
    <citation type="submission" date="2018-09" db="EMBL/GenBank/DDBJ databases">
        <title>YIM 75000 draft genome.</title>
        <authorList>
            <person name="Tang S."/>
            <person name="Feng Y."/>
        </authorList>
    </citation>
    <scope>NUCLEOTIDE SEQUENCE [LARGE SCALE GENOMIC DNA]</scope>
    <source>
        <strain evidence="4 5">YIM 75000</strain>
    </source>
</reference>
<accession>A0A3A3Z446</accession>
<feature type="region of interest" description="Disordered" evidence="1">
    <location>
        <begin position="169"/>
        <end position="223"/>
    </location>
</feature>
<keyword evidence="2" id="KW-0812">Transmembrane</keyword>
<feature type="compositionally biased region" description="Basic and acidic residues" evidence="1">
    <location>
        <begin position="210"/>
        <end position="223"/>
    </location>
</feature>
<comment type="caution">
    <text evidence="4">The sequence shown here is derived from an EMBL/GenBank/DDBJ whole genome shotgun (WGS) entry which is preliminary data.</text>
</comment>
<organism evidence="4 5">
    <name type="scientific">Vallicoccus soli</name>
    <dbReference type="NCBI Taxonomy" id="2339232"/>
    <lineage>
        <taxon>Bacteria</taxon>
        <taxon>Bacillati</taxon>
        <taxon>Actinomycetota</taxon>
        <taxon>Actinomycetes</taxon>
        <taxon>Motilibacterales</taxon>
        <taxon>Vallicoccaceae</taxon>
        <taxon>Vallicoccus</taxon>
    </lineage>
</organism>